<comment type="similarity">
    <text evidence="1">Belongs to the gamma-glutamyltransferase family.</text>
</comment>
<dbReference type="GO" id="GO:0016787">
    <property type="term" value="F:hydrolase activity"/>
    <property type="evidence" value="ECO:0007669"/>
    <property type="project" value="UniProtKB-KW"/>
</dbReference>
<evidence type="ECO:0000256" key="3">
    <source>
        <dbReference type="ARBA" id="ARBA00022801"/>
    </source>
</evidence>
<protein>
    <submittedName>
        <fullName evidence="5">Acylase</fullName>
    </submittedName>
</protein>
<keyword evidence="6" id="KW-1185">Reference proteome</keyword>
<accession>A0A159Z6G4</accession>
<dbReference type="EMBL" id="CP012661">
    <property type="protein sequence ID" value="AMY70921.1"/>
    <property type="molecule type" value="Genomic_DNA"/>
</dbReference>
<keyword evidence="2" id="KW-0808">Transferase</keyword>
<evidence type="ECO:0000256" key="2">
    <source>
        <dbReference type="ARBA" id="ARBA00022679"/>
    </source>
</evidence>
<dbReference type="PANTHER" id="PTHR43199:SF1">
    <property type="entry name" value="GLUTATHIONE HYDROLASE PROENZYME"/>
    <property type="match status" value="1"/>
</dbReference>
<dbReference type="SUPFAM" id="SSF56235">
    <property type="entry name" value="N-terminal nucleophile aminohydrolases (Ntn hydrolases)"/>
    <property type="match status" value="1"/>
</dbReference>
<dbReference type="InterPro" id="IPR051792">
    <property type="entry name" value="GGT_bact"/>
</dbReference>
<dbReference type="GO" id="GO:0016740">
    <property type="term" value="F:transferase activity"/>
    <property type="evidence" value="ECO:0007669"/>
    <property type="project" value="UniProtKB-KW"/>
</dbReference>
<dbReference type="PRINTS" id="PR01210">
    <property type="entry name" value="GGTRANSPTASE"/>
</dbReference>
<keyword evidence="3" id="KW-0378">Hydrolase</keyword>
<name>A0A159Z6G4_9RHOB</name>
<evidence type="ECO:0000313" key="6">
    <source>
        <dbReference type="Proteomes" id="UP000076128"/>
    </source>
</evidence>
<organism evidence="5 6">
    <name type="scientific">Frigidibacter mobilis</name>
    <dbReference type="NCBI Taxonomy" id="1335048"/>
    <lineage>
        <taxon>Bacteria</taxon>
        <taxon>Pseudomonadati</taxon>
        <taxon>Pseudomonadota</taxon>
        <taxon>Alphaproteobacteria</taxon>
        <taxon>Rhodobacterales</taxon>
        <taxon>Paracoccaceae</taxon>
        <taxon>Frigidibacter</taxon>
    </lineage>
</organism>
<sequence>MVAAQHVLAAEAGAKLLRCGGNAVDAAVAAALTLAVVEPWMCGLGGSGFMVVWLAREQRAVALDFQGVLPRALTVADYPVDPDLPPTLMGFPAVKDWRNTRGASAATLPGAVAGLSHAAQTYGKRGFGAALDPAITLAETGIPASWYTTLLIATEAEVISIDPASSSIYMPRGRPLQIGERLFIPRLAKTLSRLRDHGAADFYHGQIGESLVADLRAGGNRITMQDLAEYQVIDRPAMQARHRGADLYTAGPQSGGQRLCDMLAHVSGAMPTPPERPTPETWLVYANALETAWRAHRIKNGTLAEVGAHTSSLSAADTEGNMVALTYTILDHFGCGVTLPGTGILMNNGVSYFDPRPGLNTTMQGGKRINSSNMCPTVGVRDGQAVFAIGASGGDLIMPAVAQIAALMLDFDMTLEEALHSPRLDASHRGSVRADPRLGQAVLDQLGAHHRLEIASNDVGPKLYAFPSGVAWENGMLSGLSDPFQPDSNARGQG</sequence>
<dbReference type="STRING" id="1335048.AKL17_3698"/>
<evidence type="ECO:0000256" key="4">
    <source>
        <dbReference type="ARBA" id="ARBA00023145"/>
    </source>
</evidence>
<evidence type="ECO:0000256" key="1">
    <source>
        <dbReference type="ARBA" id="ARBA00009381"/>
    </source>
</evidence>
<dbReference type="KEGG" id="daa:AKL17_3698"/>
<dbReference type="Pfam" id="PF01019">
    <property type="entry name" value="G_glu_transpept"/>
    <property type="match status" value="2"/>
</dbReference>
<evidence type="ECO:0000313" key="5">
    <source>
        <dbReference type="EMBL" id="AMY70921.1"/>
    </source>
</evidence>
<reference evidence="5 6" key="1">
    <citation type="submission" date="2015-09" db="EMBL/GenBank/DDBJ databases">
        <title>Complete genome sequence of Defluviimonas alba cai42t isolated from an oilfield in Xinjiang.</title>
        <authorList>
            <person name="Geng S."/>
            <person name="Pan X."/>
            <person name="Wu X."/>
        </authorList>
    </citation>
    <scope>NUCLEOTIDE SEQUENCE [LARGE SCALE GENOMIC DNA]</scope>
    <source>
        <strain evidence="6">cai42</strain>
    </source>
</reference>
<dbReference type="InterPro" id="IPR043137">
    <property type="entry name" value="GGT_ssub_C"/>
</dbReference>
<proteinExistence type="inferred from homology"/>
<dbReference type="PANTHER" id="PTHR43199">
    <property type="entry name" value="GLUTATHIONE HYDROLASE"/>
    <property type="match status" value="1"/>
</dbReference>
<dbReference type="Proteomes" id="UP000076128">
    <property type="component" value="Chromosome"/>
</dbReference>
<dbReference type="Gene3D" id="3.60.20.40">
    <property type="match status" value="1"/>
</dbReference>
<dbReference type="InterPro" id="IPR029055">
    <property type="entry name" value="Ntn_hydrolases_N"/>
</dbReference>
<dbReference type="AlphaFoldDB" id="A0A159Z6G4"/>
<keyword evidence="4" id="KW-0865">Zymogen</keyword>
<gene>
    <name evidence="5" type="ORF">AKL17_3698</name>
</gene>
<dbReference type="PATRIC" id="fig|1335048.3.peg.3836"/>